<dbReference type="HOGENOM" id="CLU_161196_3_1_9"/>
<dbReference type="SUPFAM" id="SSF89807">
    <property type="entry name" value="Dodecin-like"/>
    <property type="match status" value="1"/>
</dbReference>
<dbReference type="Gene3D" id="3.30.1660.10">
    <property type="entry name" value="Flavin-binding protein dodecin"/>
    <property type="match status" value="1"/>
</dbReference>
<dbReference type="PANTHER" id="PTHR39324:SF1">
    <property type="entry name" value="CALCIUM DODECIN"/>
    <property type="match status" value="1"/>
</dbReference>
<dbReference type="eggNOG" id="COG3360">
    <property type="taxonomic scope" value="Bacteria"/>
</dbReference>
<dbReference type="Proteomes" id="UP000000719">
    <property type="component" value="Chromosome"/>
</dbReference>
<dbReference type="PANTHER" id="PTHR39324">
    <property type="entry name" value="CALCIUM DODECIN"/>
    <property type="match status" value="1"/>
</dbReference>
<organism evidence="1 2">
    <name type="scientific">Halothermothrix orenii (strain H 168 / OCM 544 / DSM 9562)</name>
    <dbReference type="NCBI Taxonomy" id="373903"/>
    <lineage>
        <taxon>Bacteria</taxon>
        <taxon>Bacillati</taxon>
        <taxon>Bacillota</taxon>
        <taxon>Clostridia</taxon>
        <taxon>Halanaerobiales</taxon>
        <taxon>Halothermotrichaceae</taxon>
        <taxon>Halothermothrix</taxon>
    </lineage>
</organism>
<dbReference type="EMBL" id="CP001098">
    <property type="protein sequence ID" value="ACL69461.1"/>
    <property type="molecule type" value="Genomic_DNA"/>
</dbReference>
<dbReference type="OrthoDB" id="1707990at2"/>
<dbReference type="KEGG" id="hor:Hore_07040"/>
<accession>B8CVZ2</accession>
<proteinExistence type="predicted"/>
<evidence type="ECO:0000313" key="2">
    <source>
        <dbReference type="Proteomes" id="UP000000719"/>
    </source>
</evidence>
<sequence length="70" mass="7795">MSTTVKIIELVGESDKGWEDAVKNAVWEASKTIDNITGVEVLNMTADVKDGKVFDYKVNIQVAFPVHENR</sequence>
<protein>
    <submittedName>
        <fullName evidence="1">Uncharacterized conserved protein</fullName>
    </submittedName>
</protein>
<dbReference type="AlphaFoldDB" id="B8CVZ2"/>
<name>B8CVZ2_HALOH</name>
<dbReference type="InterPro" id="IPR036694">
    <property type="entry name" value="Dodecin-like_sf"/>
</dbReference>
<keyword evidence="2" id="KW-1185">Reference proteome</keyword>
<gene>
    <name evidence="1" type="ordered locus">Hore_07040</name>
</gene>
<evidence type="ECO:0000313" key="1">
    <source>
        <dbReference type="EMBL" id="ACL69461.1"/>
    </source>
</evidence>
<dbReference type="InterPro" id="IPR009923">
    <property type="entry name" value="Dodecin"/>
</dbReference>
<reference evidence="1 2" key="1">
    <citation type="journal article" date="2009" name="PLoS ONE">
        <title>Genome analysis of the anaerobic thermohalophilic bacterium Halothermothrix orenii.</title>
        <authorList>
            <person name="Mavromatis K."/>
            <person name="Ivanova N."/>
            <person name="Anderson I."/>
            <person name="Lykidis A."/>
            <person name="Hooper S.D."/>
            <person name="Sun H."/>
            <person name="Kunin V."/>
            <person name="Lapidus A."/>
            <person name="Hugenholtz P."/>
            <person name="Patel B."/>
            <person name="Kyrpides N.C."/>
        </authorList>
    </citation>
    <scope>NUCLEOTIDE SEQUENCE [LARGE SCALE GENOMIC DNA]</scope>
    <source>
        <strain evidence="2">H 168 / OCM 544 / DSM 9562</strain>
    </source>
</reference>
<dbReference type="InterPro" id="IPR025543">
    <property type="entry name" value="Dodecin-like"/>
</dbReference>
<dbReference type="Pfam" id="PF07311">
    <property type="entry name" value="Dodecin"/>
    <property type="match status" value="1"/>
</dbReference>
<dbReference type="STRING" id="373903.Hore_07040"/>
<dbReference type="RefSeq" id="WP_012635649.1">
    <property type="nucleotide sequence ID" value="NC_011899.1"/>
</dbReference>